<evidence type="ECO:0000256" key="10">
    <source>
        <dbReference type="ARBA" id="ARBA00023293"/>
    </source>
</evidence>
<dbReference type="Pfam" id="PF00211">
    <property type="entry name" value="Guanylate_cyc"/>
    <property type="match status" value="1"/>
</dbReference>
<dbReference type="InterPro" id="IPR001245">
    <property type="entry name" value="Ser-Thr/Tyr_kinase_cat_dom"/>
</dbReference>
<feature type="compositionally biased region" description="Basic and acidic residues" evidence="12">
    <location>
        <begin position="1336"/>
        <end position="1351"/>
    </location>
</feature>
<feature type="chain" id="PRO_5031202397" description="guanylate cyclase" evidence="13">
    <location>
        <begin position="21"/>
        <end position="1351"/>
    </location>
</feature>
<evidence type="ECO:0000256" key="4">
    <source>
        <dbReference type="ARBA" id="ARBA00022692"/>
    </source>
</evidence>
<accession>A0A7S3LFI2</accession>
<dbReference type="GO" id="GO:0005886">
    <property type="term" value="C:plasma membrane"/>
    <property type="evidence" value="ECO:0007669"/>
    <property type="project" value="TreeGrafter"/>
</dbReference>
<dbReference type="Gene3D" id="1.10.510.10">
    <property type="entry name" value="Transferase(Phosphotransferase) domain 1"/>
    <property type="match status" value="1"/>
</dbReference>
<feature type="compositionally biased region" description="Basic and acidic residues" evidence="12">
    <location>
        <begin position="692"/>
        <end position="707"/>
    </location>
</feature>
<evidence type="ECO:0000259" key="14">
    <source>
        <dbReference type="PROSITE" id="PS50011"/>
    </source>
</evidence>
<dbReference type="InterPro" id="IPR017441">
    <property type="entry name" value="Protein_kinase_ATP_BS"/>
</dbReference>
<dbReference type="Gene3D" id="3.40.190.10">
    <property type="entry name" value="Periplasmic binding protein-like II"/>
    <property type="match status" value="1"/>
</dbReference>
<gene>
    <name evidence="16" type="ORF">ACOF00016_LOCUS18658</name>
</gene>
<evidence type="ECO:0000313" key="16">
    <source>
        <dbReference type="EMBL" id="CAE0422059.1"/>
    </source>
</evidence>
<keyword evidence="8" id="KW-0472">Membrane</keyword>
<dbReference type="FunFam" id="3.30.70.1230:FF:000030">
    <property type="entry name" value="Si:ch211-215j19.12"/>
    <property type="match status" value="1"/>
</dbReference>
<evidence type="ECO:0000256" key="3">
    <source>
        <dbReference type="ARBA" id="ARBA00022527"/>
    </source>
</evidence>
<evidence type="ECO:0000256" key="2">
    <source>
        <dbReference type="ARBA" id="ARBA00012202"/>
    </source>
</evidence>
<dbReference type="GO" id="GO:0035556">
    <property type="term" value="P:intracellular signal transduction"/>
    <property type="evidence" value="ECO:0007669"/>
    <property type="project" value="InterPro"/>
</dbReference>
<feature type="domain" description="Guanylate cyclase" evidence="15">
    <location>
        <begin position="1066"/>
        <end position="1198"/>
    </location>
</feature>
<evidence type="ECO:0000256" key="9">
    <source>
        <dbReference type="ARBA" id="ARBA00023239"/>
    </source>
</evidence>
<evidence type="ECO:0000256" key="6">
    <source>
        <dbReference type="ARBA" id="ARBA00022840"/>
    </source>
</evidence>
<dbReference type="InterPro" id="IPR029787">
    <property type="entry name" value="Nucleotide_cyclase"/>
</dbReference>
<feature type="region of interest" description="Disordered" evidence="12">
    <location>
        <begin position="643"/>
        <end position="729"/>
    </location>
</feature>
<dbReference type="InterPro" id="IPR011009">
    <property type="entry name" value="Kinase-like_dom_sf"/>
</dbReference>
<feature type="region of interest" description="Disordered" evidence="12">
    <location>
        <begin position="1281"/>
        <end position="1351"/>
    </location>
</feature>
<dbReference type="PROSITE" id="PS00108">
    <property type="entry name" value="PROTEIN_KINASE_ST"/>
    <property type="match status" value="1"/>
</dbReference>
<dbReference type="PROSITE" id="PS50011">
    <property type="entry name" value="PROTEIN_KINASE_DOM"/>
    <property type="match status" value="1"/>
</dbReference>
<keyword evidence="4" id="KW-0812">Transmembrane</keyword>
<feature type="compositionally biased region" description="Basic residues" evidence="12">
    <location>
        <begin position="647"/>
        <end position="657"/>
    </location>
</feature>
<name>A0A7S3LFI2_9STRA</name>
<keyword evidence="3" id="KW-0723">Serine/threonine-protein kinase</keyword>
<dbReference type="Pfam" id="PF12974">
    <property type="entry name" value="Phosphonate-bd"/>
    <property type="match status" value="1"/>
</dbReference>
<evidence type="ECO:0000256" key="13">
    <source>
        <dbReference type="SAM" id="SignalP"/>
    </source>
</evidence>
<dbReference type="PROSITE" id="PS50125">
    <property type="entry name" value="GUANYLATE_CYCLASE_2"/>
    <property type="match status" value="1"/>
</dbReference>
<dbReference type="PANTHER" id="PTHR11920:SF335">
    <property type="entry name" value="GUANYLATE CYCLASE"/>
    <property type="match status" value="1"/>
</dbReference>
<evidence type="ECO:0000256" key="12">
    <source>
        <dbReference type="SAM" id="MobiDB-lite"/>
    </source>
</evidence>
<dbReference type="PRINTS" id="PR00109">
    <property type="entry name" value="TYRKINASE"/>
</dbReference>
<comment type="subcellular location">
    <subcellularLocation>
        <location evidence="1">Membrane</location>
        <topology evidence="1">Single-pass membrane protein</topology>
    </subcellularLocation>
</comment>
<evidence type="ECO:0000256" key="11">
    <source>
        <dbReference type="PROSITE-ProRule" id="PRU10141"/>
    </source>
</evidence>
<evidence type="ECO:0000256" key="1">
    <source>
        <dbReference type="ARBA" id="ARBA00004167"/>
    </source>
</evidence>
<dbReference type="SUPFAM" id="SSF53850">
    <property type="entry name" value="Periplasmic binding protein-like II"/>
    <property type="match status" value="1"/>
</dbReference>
<dbReference type="GO" id="GO:0004674">
    <property type="term" value="F:protein serine/threonine kinase activity"/>
    <property type="evidence" value="ECO:0007669"/>
    <property type="project" value="UniProtKB-KW"/>
</dbReference>
<keyword evidence="13" id="KW-0732">Signal</keyword>
<dbReference type="CDD" id="cd07302">
    <property type="entry name" value="CHD"/>
    <property type="match status" value="1"/>
</dbReference>
<feature type="compositionally biased region" description="Polar residues" evidence="12">
    <location>
        <begin position="714"/>
        <end position="729"/>
    </location>
</feature>
<keyword evidence="5 11" id="KW-0547">Nucleotide-binding</keyword>
<protein>
    <recommendedName>
        <fullName evidence="2">guanylate cyclase</fullName>
        <ecNumber evidence="2">4.6.1.2</ecNumber>
    </recommendedName>
</protein>
<dbReference type="InterPro" id="IPR000719">
    <property type="entry name" value="Prot_kinase_dom"/>
</dbReference>
<evidence type="ECO:0000259" key="15">
    <source>
        <dbReference type="PROSITE" id="PS50125"/>
    </source>
</evidence>
<dbReference type="GO" id="GO:0007168">
    <property type="term" value="P:receptor guanylyl cyclase signaling pathway"/>
    <property type="evidence" value="ECO:0007669"/>
    <property type="project" value="TreeGrafter"/>
</dbReference>
<feature type="domain" description="Protein kinase" evidence="14">
    <location>
        <begin position="611"/>
        <end position="1010"/>
    </location>
</feature>
<dbReference type="SUPFAM" id="SSF55073">
    <property type="entry name" value="Nucleotide cyclase"/>
    <property type="match status" value="1"/>
</dbReference>
<dbReference type="SMART" id="SM00220">
    <property type="entry name" value="S_TKc"/>
    <property type="match status" value="1"/>
</dbReference>
<proteinExistence type="predicted"/>
<dbReference type="PANTHER" id="PTHR11920">
    <property type="entry name" value="GUANYLYL CYCLASE"/>
    <property type="match status" value="1"/>
</dbReference>
<feature type="compositionally biased region" description="Polar residues" evidence="12">
    <location>
        <begin position="1320"/>
        <end position="1335"/>
    </location>
</feature>
<dbReference type="SMART" id="SM00044">
    <property type="entry name" value="CYCc"/>
    <property type="match status" value="1"/>
</dbReference>
<keyword evidence="3" id="KW-0418">Kinase</keyword>
<evidence type="ECO:0000256" key="7">
    <source>
        <dbReference type="ARBA" id="ARBA00022989"/>
    </source>
</evidence>
<evidence type="ECO:0000256" key="8">
    <source>
        <dbReference type="ARBA" id="ARBA00023136"/>
    </source>
</evidence>
<feature type="signal peptide" evidence="13">
    <location>
        <begin position="1"/>
        <end position="20"/>
    </location>
</feature>
<reference evidence="16" key="1">
    <citation type="submission" date="2021-01" db="EMBL/GenBank/DDBJ databases">
        <authorList>
            <person name="Corre E."/>
            <person name="Pelletier E."/>
            <person name="Niang G."/>
            <person name="Scheremetjew M."/>
            <person name="Finn R."/>
            <person name="Kale V."/>
            <person name="Holt S."/>
            <person name="Cochrane G."/>
            <person name="Meng A."/>
            <person name="Brown T."/>
            <person name="Cohen L."/>
        </authorList>
    </citation>
    <scope>NUCLEOTIDE SEQUENCE</scope>
    <source>
        <strain evidence="16">CCMP127</strain>
    </source>
</reference>
<organism evidence="16">
    <name type="scientific">Amphora coffeiformis</name>
    <dbReference type="NCBI Taxonomy" id="265554"/>
    <lineage>
        <taxon>Eukaryota</taxon>
        <taxon>Sar</taxon>
        <taxon>Stramenopiles</taxon>
        <taxon>Ochrophyta</taxon>
        <taxon>Bacillariophyta</taxon>
        <taxon>Bacillariophyceae</taxon>
        <taxon>Bacillariophycidae</taxon>
        <taxon>Thalassiophysales</taxon>
        <taxon>Catenulaceae</taxon>
        <taxon>Amphora</taxon>
    </lineage>
</organism>
<keyword evidence="3" id="KW-0808">Transferase</keyword>
<keyword evidence="10" id="KW-0141">cGMP biosynthesis</keyword>
<keyword evidence="6 11" id="KW-0067">ATP-binding</keyword>
<sequence length="1351" mass="151206">MLFFTATILIWMSAVLPAFSVSYSDTFKLVNDTNGCTTILRDFNPLIHKSVYRVGVYTSEGEEEAFQQYKKTFEQYLAVTTGTRFDPPLRFEMVPVNLSSLANMAKKEEIDFFFGTAAVFSCMAAELNAQALVTIIHRREARGHIYDLDVYGGVIFTLATNEHINTIDDLKGKTIGAGGITMNGGGQAQFYEMWRSARLSYVADPLQVAFTGDERQTVQGVLDGDFEVGMARTDQIERHLDENGKPIDPDLFKVINPQIHVLDDGQLFPFVSSTSLHPEWPVAALDHVARDVSQEVQEALIALQDHATSIELGQNLRCETTPDIAELALSASADGDFVGFRPARSYFQVRTEQETAGFLMQNEKQESHCIRGETLYEDIRCPEGQYKVTKDEFENSCEMKGIECKPGYTCYCQPCVKAFEVAVFQTSDDRLSSNETSDEDGCDKMSLCGITEQTKDIHFEIIDNRKREDPIIDVTMYLDRDTLALDVEPHPTIPYRYQFSWKHDQTQIGIMNVFFDGEQIPQSPVRVQVLPRQCEIDFPGEKRSATESGGCACADGSMEIRGRCIESTITAVVISVVAVLLVSALGVCYVRYRTHKNDEMWQVNIDELTFDDPPEVIGQGSFGVVLLAQYRGTNVALKRALKVGSKGSKHGSKRGSRSLRGASKPSSEHSRTSSGRNNTDSIGMETISSNNSRRESDPESGEGRSDEESLASEGVSSANRTQSFGRSNHSSYNPNSLGFLAEDYGRPSKLAWLFPWKKKNSYHSRFKEAILGSGGGSVSLGKSWHAMLCPWFSPQVRAEEAFMQEMRVLSRLRHPCITTVLGAVVSRSHDPMLVMEYMEYGSLHDLLRNETMALSGEIILQISRDVAQGLRFLHSSKPPLLHGDMKARNILVDSRFRAKLCDFGLATKKQNLITGTPFWLAPEYLRGQTQYTTYCDIYSVGIILYEIYSREDPYKGEDFRDTLRKVCDRRVNKRPGVPPTCPPKIVDLMKKCWNPDAVARPSARELDTTLLDMSIRDAEPLTTEEQMVAREKRSKGDMLYELFPKHVADQLKAGQKVEPEQHDEVTVVFSDIVHFTDISRALTPMKVSQMLDRLYLAFDKVARKNSVFKVETIGDAYMGVTNLDKAQMDTHAKNAANFAIDLVNEASKIVIDEEDPSKGYINIRVGFHSGPVVSNVIGSLNPRYGLFGDTVNTSSRMESNSKANRILCSEASYKLLEEQAPEISVKKRGRIAVKGKGDMVVYWVGDKEINITNEARQGASSIAVFELEGHPHNTKRVDFASAHEEDDDDLGQASPPPPSTVDERLWRRDLHDKFDHMDSSAGQSHEPSVPQPSRNTDIKPSIKEAVHYSRR</sequence>
<keyword evidence="7" id="KW-1133">Transmembrane helix</keyword>
<dbReference type="InterPro" id="IPR001054">
    <property type="entry name" value="A/G_cyclase"/>
</dbReference>
<dbReference type="GO" id="GO:0004383">
    <property type="term" value="F:guanylate cyclase activity"/>
    <property type="evidence" value="ECO:0007669"/>
    <property type="project" value="UniProtKB-EC"/>
</dbReference>
<dbReference type="GO" id="GO:0004016">
    <property type="term" value="F:adenylate cyclase activity"/>
    <property type="evidence" value="ECO:0007669"/>
    <property type="project" value="TreeGrafter"/>
</dbReference>
<dbReference type="EMBL" id="HBIM01025117">
    <property type="protein sequence ID" value="CAE0422059.1"/>
    <property type="molecule type" value="Transcribed_RNA"/>
</dbReference>
<dbReference type="GO" id="GO:0005524">
    <property type="term" value="F:ATP binding"/>
    <property type="evidence" value="ECO:0007669"/>
    <property type="project" value="UniProtKB-UniRule"/>
</dbReference>
<dbReference type="InterPro" id="IPR008271">
    <property type="entry name" value="Ser/Thr_kinase_AS"/>
</dbReference>
<dbReference type="GO" id="GO:0001653">
    <property type="term" value="F:peptide receptor activity"/>
    <property type="evidence" value="ECO:0007669"/>
    <property type="project" value="TreeGrafter"/>
</dbReference>
<keyword evidence="9" id="KW-0456">Lyase</keyword>
<dbReference type="Gene3D" id="3.30.200.20">
    <property type="entry name" value="Phosphorylase Kinase, domain 1"/>
    <property type="match status" value="1"/>
</dbReference>
<dbReference type="SUPFAM" id="SSF56112">
    <property type="entry name" value="Protein kinase-like (PK-like)"/>
    <property type="match status" value="1"/>
</dbReference>
<dbReference type="Gene3D" id="3.30.70.1230">
    <property type="entry name" value="Nucleotide cyclase"/>
    <property type="match status" value="1"/>
</dbReference>
<feature type="binding site" evidence="11">
    <location>
        <position position="642"/>
    </location>
    <ligand>
        <name>ATP</name>
        <dbReference type="ChEBI" id="CHEBI:30616"/>
    </ligand>
</feature>
<feature type="compositionally biased region" description="Polar residues" evidence="12">
    <location>
        <begin position="672"/>
        <end position="691"/>
    </location>
</feature>
<dbReference type="InterPro" id="IPR050401">
    <property type="entry name" value="Cyclic_nucleotide_synthase"/>
</dbReference>
<dbReference type="Pfam" id="PF07714">
    <property type="entry name" value="PK_Tyr_Ser-Thr"/>
    <property type="match status" value="1"/>
</dbReference>
<dbReference type="PROSITE" id="PS00107">
    <property type="entry name" value="PROTEIN_KINASE_ATP"/>
    <property type="match status" value="1"/>
</dbReference>
<dbReference type="EC" id="4.6.1.2" evidence="2"/>
<feature type="compositionally biased region" description="Basic and acidic residues" evidence="12">
    <location>
        <begin position="1301"/>
        <end position="1318"/>
    </location>
</feature>
<evidence type="ECO:0000256" key="5">
    <source>
        <dbReference type="ARBA" id="ARBA00022741"/>
    </source>
</evidence>